<evidence type="ECO:0000313" key="5">
    <source>
        <dbReference type="EMBL" id="CAF3666121.1"/>
    </source>
</evidence>
<organism evidence="4 7">
    <name type="scientific">Didymodactylos carnosus</name>
    <dbReference type="NCBI Taxonomy" id="1234261"/>
    <lineage>
        <taxon>Eukaryota</taxon>
        <taxon>Metazoa</taxon>
        <taxon>Spiralia</taxon>
        <taxon>Gnathifera</taxon>
        <taxon>Rotifera</taxon>
        <taxon>Eurotatoria</taxon>
        <taxon>Bdelloidea</taxon>
        <taxon>Philodinida</taxon>
        <taxon>Philodinidae</taxon>
        <taxon>Didymodactylos</taxon>
    </lineage>
</organism>
<keyword evidence="1" id="KW-0732">Signal</keyword>
<proteinExistence type="predicted"/>
<dbReference type="Proteomes" id="UP000681722">
    <property type="component" value="Unassembled WGS sequence"/>
</dbReference>
<dbReference type="EMBL" id="CAJNOK010002973">
    <property type="protein sequence ID" value="CAF0882579.1"/>
    <property type="molecule type" value="Genomic_DNA"/>
</dbReference>
<dbReference type="EMBL" id="CAJNOQ010005066">
    <property type="protein sequence ID" value="CAF1084793.1"/>
    <property type="molecule type" value="Genomic_DNA"/>
</dbReference>
<evidence type="ECO:0000313" key="7">
    <source>
        <dbReference type="Proteomes" id="UP000663829"/>
    </source>
</evidence>
<comment type="caution">
    <text evidence="4">The sequence shown here is derived from an EMBL/GenBank/DDBJ whole genome shotgun (WGS) entry which is preliminary data.</text>
</comment>
<dbReference type="EMBL" id="CAJOBA010002974">
    <property type="protein sequence ID" value="CAF3666121.1"/>
    <property type="molecule type" value="Genomic_DNA"/>
</dbReference>
<dbReference type="Pfam" id="PF01823">
    <property type="entry name" value="MACPF"/>
    <property type="match status" value="1"/>
</dbReference>
<reference evidence="4" key="1">
    <citation type="submission" date="2021-02" db="EMBL/GenBank/DDBJ databases">
        <authorList>
            <person name="Nowell W R."/>
        </authorList>
    </citation>
    <scope>NUCLEOTIDE SEQUENCE</scope>
</reference>
<evidence type="ECO:0000259" key="2">
    <source>
        <dbReference type="PROSITE" id="PS51412"/>
    </source>
</evidence>
<dbReference type="EMBL" id="CAJOBC010005067">
    <property type="protein sequence ID" value="CAF3850472.1"/>
    <property type="molecule type" value="Genomic_DNA"/>
</dbReference>
<gene>
    <name evidence="4" type="ORF">GPM918_LOCUS17951</name>
    <name evidence="3" type="ORF">OVA965_LOCUS8698</name>
    <name evidence="6" type="ORF">SRO942_LOCUS17951</name>
    <name evidence="5" type="ORF">TMI583_LOCUS8694</name>
</gene>
<name>A0A814MYD0_9BILA</name>
<sequence length="551" mass="62071">MSLLLLLSLCFVSLISVSYEDGDIFNLKSARTALCPIVGFHGIFCPGDASSGSPTGKKLKQSISAQQPVELPNSVGMAIDISTGELLLPVLKLSKGSKQWTDKESGKIFLVPPELTLRESLSNNEENKVIVRIFQTENDLVDIWLKNAEAGGWTGGQLANVQNISDVYKTYFFDDQVMAITQQFKVLYTVSFTDSQNLELNKYAQGAVDVLTYDFDENLYQSFLDAWGTHVTVSTTVGGMNEQQTLLKSCILHTTDVSDGLTKTVLEENLKQELLEKQPCIDLYYYLRRKRYLDHRIGGNILLINNNTVDTDDNQWKKTIIQDPALLLVEKFVPWYDLVQNKRIKQNLKQAVDLRINRVSLIRQQQVQQIRDERRRMVLKAKVLLQTNSYEWNVGGDIELKTADTCTTLLDNTQLAAKCGTGTMMSSCALALTDNIEKNIYIETGKVPVCYERNNVTGAFRLVARRQYGRTNDTIRTGFQNFDVNGEWMESGGCSKISDKCDLYSGSDDVYLCSGCNVQCETNQNQRQVNCKCSCPTYPVDPEAKPYLRYC</sequence>
<dbReference type="OrthoDB" id="1366754at2759"/>
<feature type="domain" description="MACPF" evidence="2">
    <location>
        <begin position="41"/>
        <end position="369"/>
    </location>
</feature>
<dbReference type="Proteomes" id="UP000677228">
    <property type="component" value="Unassembled WGS sequence"/>
</dbReference>
<accession>A0A814MYD0</accession>
<evidence type="ECO:0000313" key="4">
    <source>
        <dbReference type="EMBL" id="CAF1084793.1"/>
    </source>
</evidence>
<dbReference type="AlphaFoldDB" id="A0A814MYD0"/>
<dbReference type="Proteomes" id="UP000682733">
    <property type="component" value="Unassembled WGS sequence"/>
</dbReference>
<dbReference type="Proteomes" id="UP000663829">
    <property type="component" value="Unassembled WGS sequence"/>
</dbReference>
<keyword evidence="7" id="KW-1185">Reference proteome</keyword>
<dbReference type="SMART" id="SM00457">
    <property type="entry name" value="MACPF"/>
    <property type="match status" value="1"/>
</dbReference>
<evidence type="ECO:0000256" key="1">
    <source>
        <dbReference type="SAM" id="SignalP"/>
    </source>
</evidence>
<dbReference type="PROSITE" id="PS51412">
    <property type="entry name" value="MACPF_2"/>
    <property type="match status" value="1"/>
</dbReference>
<evidence type="ECO:0000313" key="3">
    <source>
        <dbReference type="EMBL" id="CAF0882579.1"/>
    </source>
</evidence>
<feature type="chain" id="PRO_5035684920" description="MACPF domain-containing protein" evidence="1">
    <location>
        <begin position="20"/>
        <end position="551"/>
    </location>
</feature>
<dbReference type="InterPro" id="IPR020864">
    <property type="entry name" value="MACPF"/>
</dbReference>
<evidence type="ECO:0000313" key="6">
    <source>
        <dbReference type="EMBL" id="CAF3850472.1"/>
    </source>
</evidence>
<protein>
    <recommendedName>
        <fullName evidence="2">MACPF domain-containing protein</fullName>
    </recommendedName>
</protein>
<feature type="signal peptide" evidence="1">
    <location>
        <begin position="1"/>
        <end position="19"/>
    </location>
</feature>